<accession>A0A8J3PMK6</accession>
<comment type="caution">
    <text evidence="1">The sequence shown here is derived from an EMBL/GenBank/DDBJ whole genome shotgun (WGS) entry which is preliminary data.</text>
</comment>
<dbReference type="EMBL" id="BONU01000034">
    <property type="protein sequence ID" value="GIG75646.1"/>
    <property type="molecule type" value="Genomic_DNA"/>
</dbReference>
<dbReference type="AlphaFoldDB" id="A0A8J3PMK6"/>
<organism evidence="1 2">
    <name type="scientific">Planosporangium flavigriseum</name>
    <dbReference type="NCBI Taxonomy" id="373681"/>
    <lineage>
        <taxon>Bacteria</taxon>
        <taxon>Bacillati</taxon>
        <taxon>Actinomycetota</taxon>
        <taxon>Actinomycetes</taxon>
        <taxon>Micromonosporales</taxon>
        <taxon>Micromonosporaceae</taxon>
        <taxon>Planosporangium</taxon>
    </lineage>
</organism>
<proteinExistence type="predicted"/>
<evidence type="ECO:0000313" key="1">
    <source>
        <dbReference type="EMBL" id="GIG75646.1"/>
    </source>
</evidence>
<reference evidence="1" key="1">
    <citation type="submission" date="2021-01" db="EMBL/GenBank/DDBJ databases">
        <title>Whole genome shotgun sequence of Planosporangium flavigriseum NBRC 105377.</title>
        <authorList>
            <person name="Komaki H."/>
            <person name="Tamura T."/>
        </authorList>
    </citation>
    <scope>NUCLEOTIDE SEQUENCE</scope>
    <source>
        <strain evidence="1">NBRC 105377</strain>
    </source>
</reference>
<evidence type="ECO:0000313" key="2">
    <source>
        <dbReference type="Proteomes" id="UP000653674"/>
    </source>
</evidence>
<sequence length="156" mass="16505">MPVTARHRLTVAPGPRVDGPAIVVSGRAAADGSLRGIASGEVPVRGTYLAPWLTSANLLGYRAGAVVALRYDPREPQPLRYASALRSRFAGETATAAGYEAWRAATGRTDAGRTHLYALVRMISVLPAETGHEHRVRGGWLPGSAITRVTPPALDD</sequence>
<name>A0A8J3PMK6_9ACTN</name>
<dbReference type="Proteomes" id="UP000653674">
    <property type="component" value="Unassembled WGS sequence"/>
</dbReference>
<gene>
    <name evidence="1" type="ORF">Pfl04_40500</name>
</gene>
<protein>
    <submittedName>
        <fullName evidence="1">Uncharacterized protein</fullName>
    </submittedName>
</protein>
<keyword evidence="2" id="KW-1185">Reference proteome</keyword>